<comment type="subunit">
    <text evidence="7">Alpha-beta TR is a heterodimer composed of an alpha and beta chain; disulfide-linked. The alpha-beta TR is associated with the transmembrane signaling CD3 coreceptor proteins to form the TR-CD3 (TcR or TCR). The assembly of alpha-beta TR heterodimers with CD3 occurs in the endoplasmic reticulum where a single alpha-beta TR heterodimer associates with one CD3D-CD3E heterodimer, one CD3G-CD3E heterodimer and one CD247 homodimer forming a stable octameric structure. CD3D-CD3E and CD3G-CD3E heterodimers preferentially associate with TR alpha and TR beta chains, respectively. The association of the CD247 homodimer is the last step of TcR assembly in the endoplasmic reticulum and is required for transport to the cell surface.</text>
</comment>
<name>A0A4X2LRH9_VOMUR</name>
<protein>
    <recommendedName>
        <fullName evidence="10">Ig-like domain-containing protein</fullName>
    </recommendedName>
</protein>
<feature type="domain" description="Ig-like" evidence="10">
    <location>
        <begin position="23"/>
        <end position="111"/>
    </location>
</feature>
<dbReference type="Proteomes" id="UP000314987">
    <property type="component" value="Unassembled WGS sequence"/>
</dbReference>
<proteinExistence type="predicted"/>
<reference evidence="11" key="2">
    <citation type="submission" date="2025-08" db="UniProtKB">
        <authorList>
            <consortium name="Ensembl"/>
        </authorList>
    </citation>
    <scope>IDENTIFICATION</scope>
</reference>
<evidence type="ECO:0000256" key="7">
    <source>
        <dbReference type="ARBA" id="ARBA00038651"/>
    </source>
</evidence>
<dbReference type="SMART" id="SM00406">
    <property type="entry name" value="IGv"/>
    <property type="match status" value="1"/>
</dbReference>
<evidence type="ECO:0000313" key="11">
    <source>
        <dbReference type="Ensembl" id="ENSVURP00010026663.1"/>
    </source>
</evidence>
<evidence type="ECO:0000256" key="8">
    <source>
        <dbReference type="ARBA" id="ARBA00043266"/>
    </source>
</evidence>
<dbReference type="OMA" id="WVSSQKM"/>
<keyword evidence="12" id="KW-1185">Reference proteome</keyword>
<dbReference type="AlphaFoldDB" id="A0A4X2LRH9"/>
<dbReference type="InterPro" id="IPR007110">
    <property type="entry name" value="Ig-like_dom"/>
</dbReference>
<dbReference type="SMART" id="SM00408">
    <property type="entry name" value="IGc2"/>
    <property type="match status" value="1"/>
</dbReference>
<evidence type="ECO:0000256" key="5">
    <source>
        <dbReference type="ARBA" id="ARBA00023157"/>
    </source>
</evidence>
<keyword evidence="3 9" id="KW-0732">Signal</keyword>
<keyword evidence="8" id="KW-1064">Adaptive immunity</keyword>
<keyword evidence="6" id="KW-0325">Glycoprotein</keyword>
<evidence type="ECO:0000256" key="3">
    <source>
        <dbReference type="ARBA" id="ARBA00022729"/>
    </source>
</evidence>
<dbReference type="Gene3D" id="2.60.40.10">
    <property type="entry name" value="Immunoglobulins"/>
    <property type="match status" value="1"/>
</dbReference>
<evidence type="ECO:0000256" key="4">
    <source>
        <dbReference type="ARBA" id="ARBA00023136"/>
    </source>
</evidence>
<evidence type="ECO:0000313" key="12">
    <source>
        <dbReference type="Proteomes" id="UP000314987"/>
    </source>
</evidence>
<evidence type="ECO:0000256" key="1">
    <source>
        <dbReference type="ARBA" id="ARBA00004236"/>
    </source>
</evidence>
<dbReference type="GO" id="GO:0042101">
    <property type="term" value="C:T cell receptor complex"/>
    <property type="evidence" value="ECO:0007669"/>
    <property type="project" value="UniProtKB-KW"/>
</dbReference>
<dbReference type="InterPro" id="IPR013783">
    <property type="entry name" value="Ig-like_fold"/>
</dbReference>
<dbReference type="InterPro" id="IPR051896">
    <property type="entry name" value="TCR_alpha_variable"/>
</dbReference>
<dbReference type="Ensembl" id="ENSVURT00010030372.1">
    <property type="protein sequence ID" value="ENSVURP00010026663.1"/>
    <property type="gene ID" value="ENSVURG00010020413.1"/>
</dbReference>
<dbReference type="PANTHER" id="PTHR19339">
    <property type="entry name" value="T CELL RECEPTOR ALPHA VARIABLE 39"/>
    <property type="match status" value="1"/>
</dbReference>
<dbReference type="InterPro" id="IPR013106">
    <property type="entry name" value="Ig_V-set"/>
</dbReference>
<dbReference type="SUPFAM" id="SSF48726">
    <property type="entry name" value="Immunoglobulin"/>
    <property type="match status" value="1"/>
</dbReference>
<dbReference type="Pfam" id="PF07686">
    <property type="entry name" value="V-set"/>
    <property type="match status" value="1"/>
</dbReference>
<evidence type="ECO:0000259" key="10">
    <source>
        <dbReference type="PROSITE" id="PS50835"/>
    </source>
</evidence>
<sequence>MVKLLRFSLVLLWFQLAWVSGQKKVEQIPQSLSLQEGENVTIKCNYSFTENSLQWFRQDPQEGIVSLFVLTIGVKKKGRFGASITSKERHSFLHITNSKPEDSGTYLCAVEAQWAPGTCKLCIKPPVRVLAIRPITG</sequence>
<reference evidence="12" key="1">
    <citation type="submission" date="2018-12" db="EMBL/GenBank/DDBJ databases">
        <authorList>
            <person name="Yazar S."/>
        </authorList>
    </citation>
    <scope>NUCLEOTIDE SEQUENCE [LARGE SCALE GENOMIC DNA]</scope>
</reference>
<keyword evidence="2" id="KW-1003">Cell membrane</keyword>
<feature type="chain" id="PRO_5021271609" description="Ig-like domain-containing protein" evidence="9">
    <location>
        <begin position="22"/>
        <end position="137"/>
    </location>
</feature>
<keyword evidence="8" id="KW-0391">Immunity</keyword>
<dbReference type="PANTHER" id="PTHR19339:SF5">
    <property type="entry name" value="IG-LIKE DOMAIN-CONTAINING PROTEIN"/>
    <property type="match status" value="1"/>
</dbReference>
<dbReference type="InterPro" id="IPR003599">
    <property type="entry name" value="Ig_sub"/>
</dbReference>
<dbReference type="SMART" id="SM00409">
    <property type="entry name" value="IG"/>
    <property type="match status" value="1"/>
</dbReference>
<organism evidence="11 12">
    <name type="scientific">Vombatus ursinus</name>
    <name type="common">Common wombat</name>
    <dbReference type="NCBI Taxonomy" id="29139"/>
    <lineage>
        <taxon>Eukaryota</taxon>
        <taxon>Metazoa</taxon>
        <taxon>Chordata</taxon>
        <taxon>Craniata</taxon>
        <taxon>Vertebrata</taxon>
        <taxon>Euteleostomi</taxon>
        <taxon>Mammalia</taxon>
        <taxon>Metatheria</taxon>
        <taxon>Diprotodontia</taxon>
        <taxon>Vombatidae</taxon>
        <taxon>Vombatus</taxon>
    </lineage>
</organism>
<dbReference type="GeneTree" id="ENSGT00900000140957"/>
<keyword evidence="8" id="KW-1279">T cell receptor</keyword>
<dbReference type="PROSITE" id="PS50835">
    <property type="entry name" value="IG_LIKE"/>
    <property type="match status" value="1"/>
</dbReference>
<keyword evidence="4" id="KW-0472">Membrane</keyword>
<evidence type="ECO:0000256" key="9">
    <source>
        <dbReference type="SAM" id="SignalP"/>
    </source>
</evidence>
<feature type="signal peptide" evidence="9">
    <location>
        <begin position="1"/>
        <end position="21"/>
    </location>
</feature>
<reference evidence="11" key="3">
    <citation type="submission" date="2025-09" db="UniProtKB">
        <authorList>
            <consortium name="Ensembl"/>
        </authorList>
    </citation>
    <scope>IDENTIFICATION</scope>
</reference>
<dbReference type="STRING" id="29139.ENSVURP00010026663"/>
<dbReference type="InterPro" id="IPR036179">
    <property type="entry name" value="Ig-like_dom_sf"/>
</dbReference>
<comment type="subcellular location">
    <subcellularLocation>
        <location evidence="1">Cell membrane</location>
    </subcellularLocation>
</comment>
<evidence type="ECO:0000256" key="6">
    <source>
        <dbReference type="ARBA" id="ARBA00023180"/>
    </source>
</evidence>
<dbReference type="InterPro" id="IPR003598">
    <property type="entry name" value="Ig_sub2"/>
</dbReference>
<keyword evidence="5" id="KW-1015">Disulfide bond</keyword>
<evidence type="ECO:0000256" key="2">
    <source>
        <dbReference type="ARBA" id="ARBA00022475"/>
    </source>
</evidence>
<accession>A0A4X2LRH9</accession>